<dbReference type="Proteomes" id="UP000471293">
    <property type="component" value="Unassembled WGS sequence"/>
</dbReference>
<comment type="caution">
    <text evidence="1">The sequence shown here is derived from an EMBL/GenBank/DDBJ whole genome shotgun (WGS) entry which is preliminary data.</text>
</comment>
<evidence type="ECO:0000313" key="1">
    <source>
        <dbReference type="EMBL" id="NEA19746.1"/>
    </source>
</evidence>
<sequence length="218" mass="23388">MSDASLPYGADTEHDLQVHTRLAGLAAERGISVETLLAELNSDLRSGRSLLPTEETPSKALPDRSATVLVVRPADDVWGVVSLAYDGAPSAPRQPCGGEEPCPWRRDAPPGQFPAAAFELSAATNRAGSTRRFGCHSSTPARPRVCAGWLLRGAEGNTEVQALMATRQLARPELPDGVELYDSYAEMAVFNGVVAEQGVAELVPLQRFVETTTPRRRP</sequence>
<evidence type="ECO:0000313" key="2">
    <source>
        <dbReference type="Proteomes" id="UP000471293"/>
    </source>
</evidence>
<dbReference type="InterPro" id="IPR046250">
    <property type="entry name" value="DUF6283"/>
</dbReference>
<dbReference type="RefSeq" id="WP_164349236.1">
    <property type="nucleotide sequence ID" value="NZ_JAAGLQ010000643.1"/>
</dbReference>
<proteinExistence type="predicted"/>
<dbReference type="AlphaFoldDB" id="A0A6N9UCE0"/>
<gene>
    <name evidence="1" type="ORF">G3I29_30695</name>
</gene>
<accession>A0A6N9UCE0</accession>
<reference evidence="1 2" key="1">
    <citation type="submission" date="2020-01" db="EMBL/GenBank/DDBJ databases">
        <title>Insect and environment-associated Actinomycetes.</title>
        <authorList>
            <person name="Currrie C."/>
            <person name="Chevrette M."/>
            <person name="Carlson C."/>
            <person name="Stubbendieck R."/>
            <person name="Wendt-Pienkowski E."/>
        </authorList>
    </citation>
    <scope>NUCLEOTIDE SEQUENCE [LARGE SCALE GENOMIC DNA]</scope>
    <source>
        <strain evidence="1 2">SID11342</strain>
    </source>
</reference>
<organism evidence="1 2">
    <name type="scientific">Streptomyces halstedii</name>
    <dbReference type="NCBI Taxonomy" id="1944"/>
    <lineage>
        <taxon>Bacteria</taxon>
        <taxon>Bacillati</taxon>
        <taxon>Actinomycetota</taxon>
        <taxon>Actinomycetes</taxon>
        <taxon>Kitasatosporales</taxon>
        <taxon>Streptomycetaceae</taxon>
        <taxon>Streptomyces</taxon>
    </lineage>
</organism>
<name>A0A6N9UCE0_STRHA</name>
<dbReference type="Pfam" id="PF19800">
    <property type="entry name" value="DUF6283"/>
    <property type="match status" value="1"/>
</dbReference>
<protein>
    <submittedName>
        <fullName evidence="1">Uncharacterized protein</fullName>
    </submittedName>
</protein>
<dbReference type="EMBL" id="JAAGLQ010000643">
    <property type="protein sequence ID" value="NEA19746.1"/>
    <property type="molecule type" value="Genomic_DNA"/>
</dbReference>